<accession>A0ACC2GBW9</accession>
<name>A0ACC2GBW9_DALPE</name>
<protein>
    <submittedName>
        <fullName evidence="1">Uncharacterized protein</fullName>
    </submittedName>
</protein>
<comment type="caution">
    <text evidence="1">The sequence shown here is derived from an EMBL/GenBank/DDBJ whole genome shotgun (WGS) entry which is preliminary data.</text>
</comment>
<dbReference type="EMBL" id="CM055742">
    <property type="protein sequence ID" value="KAJ8001047.1"/>
    <property type="molecule type" value="Genomic_DNA"/>
</dbReference>
<reference evidence="1" key="1">
    <citation type="submission" date="2021-05" db="EMBL/GenBank/DDBJ databases">
        <authorList>
            <person name="Pan Q."/>
            <person name="Jouanno E."/>
            <person name="Zahm M."/>
            <person name="Klopp C."/>
            <person name="Cabau C."/>
            <person name="Louis A."/>
            <person name="Berthelot C."/>
            <person name="Parey E."/>
            <person name="Roest Crollius H."/>
            <person name="Montfort J."/>
            <person name="Robinson-Rechavi M."/>
            <person name="Bouchez O."/>
            <person name="Lampietro C."/>
            <person name="Lopez Roques C."/>
            <person name="Donnadieu C."/>
            <person name="Postlethwait J."/>
            <person name="Bobe J."/>
            <person name="Dillon D."/>
            <person name="Chandos A."/>
            <person name="von Hippel F."/>
            <person name="Guiguen Y."/>
        </authorList>
    </citation>
    <scope>NUCLEOTIDE SEQUENCE</scope>
    <source>
        <strain evidence="1">YG-Jan2019</strain>
    </source>
</reference>
<sequence length="403" mass="45133">MHSGLCLTLLSVSLLNVHISAQPVPETFNLTVPDGPISSHSGSSVDLLCQVSPVFNIQPFEVQWYWPDVINKPALLYKDQTIQEDLIDQRFRGRVSLIGGLERGNASLRLERVTLEDRGEFVCYIASKEWYDKASVVLTVSVIGSQPVISVAETRGGQVNVTCSSEGWSPEPKVTWRNKEGAEISNGQEVQNIIDSQGLVRVSSSLLYSPSESEWLSCIVSLSDKWKTEGRILPTLPSGDSIEGFTVNQVLLFVLSVSLVINFICGLYFFIGFKRNGFKCSSVHKSRKNKETKTLIEENIQEGQKMEETTLIEVNNQEGQKIEDLLQGKRLTSLKREHFTMDPKTASSAIRLSHINKKIQYIKTKDKSNPQMSLHVLGNKGFDSGQHYWQVTVKEDNKNEKLA</sequence>
<evidence type="ECO:0000313" key="1">
    <source>
        <dbReference type="EMBL" id="KAJ8001047.1"/>
    </source>
</evidence>
<evidence type="ECO:0000313" key="2">
    <source>
        <dbReference type="Proteomes" id="UP001157502"/>
    </source>
</evidence>
<organism evidence="1 2">
    <name type="scientific">Dallia pectoralis</name>
    <name type="common">Alaska blackfish</name>
    <dbReference type="NCBI Taxonomy" id="75939"/>
    <lineage>
        <taxon>Eukaryota</taxon>
        <taxon>Metazoa</taxon>
        <taxon>Chordata</taxon>
        <taxon>Craniata</taxon>
        <taxon>Vertebrata</taxon>
        <taxon>Euteleostomi</taxon>
        <taxon>Actinopterygii</taxon>
        <taxon>Neopterygii</taxon>
        <taxon>Teleostei</taxon>
        <taxon>Protacanthopterygii</taxon>
        <taxon>Esociformes</taxon>
        <taxon>Umbridae</taxon>
        <taxon>Dallia</taxon>
    </lineage>
</organism>
<dbReference type="Proteomes" id="UP001157502">
    <property type="component" value="Chromosome 15"/>
</dbReference>
<keyword evidence="2" id="KW-1185">Reference proteome</keyword>
<proteinExistence type="predicted"/>
<gene>
    <name evidence="1" type="ORF">DPEC_G00187110</name>
</gene>